<evidence type="ECO:0008006" key="3">
    <source>
        <dbReference type="Google" id="ProtNLM"/>
    </source>
</evidence>
<organism evidence="1 2">
    <name type="scientific">Asanoa iriomotensis</name>
    <dbReference type="NCBI Taxonomy" id="234613"/>
    <lineage>
        <taxon>Bacteria</taxon>
        <taxon>Bacillati</taxon>
        <taxon>Actinomycetota</taxon>
        <taxon>Actinomycetes</taxon>
        <taxon>Micromonosporales</taxon>
        <taxon>Micromonosporaceae</taxon>
        <taxon>Asanoa</taxon>
    </lineage>
</organism>
<keyword evidence="2" id="KW-1185">Reference proteome</keyword>
<evidence type="ECO:0000313" key="2">
    <source>
        <dbReference type="Proteomes" id="UP000624325"/>
    </source>
</evidence>
<name>A0ABQ4C0T6_9ACTN</name>
<evidence type="ECO:0000313" key="1">
    <source>
        <dbReference type="EMBL" id="GIF56393.1"/>
    </source>
</evidence>
<protein>
    <recommendedName>
        <fullName evidence="3">Methyltransferase family protein</fullName>
    </recommendedName>
</protein>
<accession>A0ABQ4C0T6</accession>
<dbReference type="Gene3D" id="3.40.50.150">
    <property type="entry name" value="Vaccinia Virus protein VP39"/>
    <property type="match status" value="1"/>
</dbReference>
<comment type="caution">
    <text evidence="1">The sequence shown here is derived from an EMBL/GenBank/DDBJ whole genome shotgun (WGS) entry which is preliminary data.</text>
</comment>
<dbReference type="Proteomes" id="UP000624325">
    <property type="component" value="Unassembled WGS sequence"/>
</dbReference>
<dbReference type="SUPFAM" id="SSF53335">
    <property type="entry name" value="S-adenosyl-L-methionine-dependent methyltransferases"/>
    <property type="match status" value="1"/>
</dbReference>
<sequence>MSDYASVFRDAAAAARYDEEVFAAGGWAAEVDRRQRARLRRWVGEAFPPGSRPVQHDFACGSGRTLAMFEGLVAGAHGYDTSATMLARARRRLPGAALHLIEEGVPAEPVRAGAPVLVTAFRFLLNAPAEARVAALSFAALALPDPSSGYLLVENHGPRGSLRAVGRRRHRGQRWFAELSHGEVADLLGRHGFAIVDRFGFALAPAGTYSRGWSRPLAQVLDAVSDRVPHAAIATDVVYVARRFDSTYNL</sequence>
<reference evidence="1 2" key="1">
    <citation type="submission" date="2021-01" db="EMBL/GenBank/DDBJ databases">
        <title>Whole genome shotgun sequence of Asanoa iriomotensis NBRC 100142.</title>
        <authorList>
            <person name="Komaki H."/>
            <person name="Tamura T."/>
        </authorList>
    </citation>
    <scope>NUCLEOTIDE SEQUENCE [LARGE SCALE GENOMIC DNA]</scope>
    <source>
        <strain evidence="1 2">NBRC 100142</strain>
    </source>
</reference>
<gene>
    <name evidence="1" type="ORF">Air01nite_24880</name>
</gene>
<dbReference type="RefSeq" id="WP_239090664.1">
    <property type="nucleotide sequence ID" value="NZ_BAAALU010000006.1"/>
</dbReference>
<dbReference type="EMBL" id="BONC01000014">
    <property type="protein sequence ID" value="GIF56393.1"/>
    <property type="molecule type" value="Genomic_DNA"/>
</dbReference>
<proteinExistence type="predicted"/>
<dbReference type="InterPro" id="IPR029063">
    <property type="entry name" value="SAM-dependent_MTases_sf"/>
</dbReference>